<proteinExistence type="predicted"/>
<keyword evidence="3" id="KW-1185">Reference proteome</keyword>
<evidence type="ECO:0000313" key="2">
    <source>
        <dbReference type="EMBL" id="THV20264.1"/>
    </source>
</evidence>
<dbReference type="RefSeq" id="WP_136600280.1">
    <property type="nucleotide sequence ID" value="NZ_STGV01000008.1"/>
</dbReference>
<feature type="compositionally biased region" description="Polar residues" evidence="1">
    <location>
        <begin position="108"/>
        <end position="123"/>
    </location>
</feature>
<dbReference type="EMBL" id="STGV01000008">
    <property type="protein sequence ID" value="THV20264.1"/>
    <property type="molecule type" value="Genomic_DNA"/>
</dbReference>
<feature type="region of interest" description="Disordered" evidence="1">
    <location>
        <begin position="63"/>
        <end position="123"/>
    </location>
</feature>
<feature type="compositionally biased region" description="Basic and acidic residues" evidence="1">
    <location>
        <begin position="79"/>
        <end position="93"/>
    </location>
</feature>
<accession>A0A4S8NYN4</accession>
<gene>
    <name evidence="2" type="ORF">FAA97_19700</name>
</gene>
<dbReference type="OrthoDB" id="8101404at2"/>
<feature type="region of interest" description="Disordered" evidence="1">
    <location>
        <begin position="1"/>
        <end position="26"/>
    </location>
</feature>
<evidence type="ECO:0000256" key="1">
    <source>
        <dbReference type="SAM" id="MobiDB-lite"/>
    </source>
</evidence>
<evidence type="ECO:0000313" key="3">
    <source>
        <dbReference type="Proteomes" id="UP000308828"/>
    </source>
</evidence>
<comment type="caution">
    <text evidence="2">The sequence shown here is derived from an EMBL/GenBank/DDBJ whole genome shotgun (WGS) entry which is preliminary data.</text>
</comment>
<protein>
    <submittedName>
        <fullName evidence="2">Uncharacterized protein</fullName>
    </submittedName>
</protein>
<feature type="compositionally biased region" description="Polar residues" evidence="1">
    <location>
        <begin position="1"/>
        <end position="12"/>
    </location>
</feature>
<reference evidence="2 3" key="1">
    <citation type="submission" date="2019-04" db="EMBL/GenBank/DDBJ databases">
        <title>Genome sequence of strain shin9-1.</title>
        <authorList>
            <person name="Gao J."/>
            <person name="Sun J."/>
        </authorList>
    </citation>
    <scope>NUCLEOTIDE SEQUENCE [LARGE SCALE GENOMIC DNA]</scope>
    <source>
        <strain evidence="3">shin9-1</strain>
    </source>
</reference>
<dbReference type="AlphaFoldDB" id="A0A4S8NYN4"/>
<sequence>MQIISTEVSPSSKPGDMTQVEFRGDGGERIVVSMKSSDQDLGTEDTLSKAQVMLLQAANFGAKVEGETGGPDSPTDAVESLRQEQSEKAKQPSDLEEGLEDTFPASDPVSSTYTSTTATERAH</sequence>
<name>A0A4S8NYN4_9HYPH</name>
<dbReference type="Proteomes" id="UP000308828">
    <property type="component" value="Unassembled WGS sequence"/>
</dbReference>
<organism evidence="2 3">
    <name type="scientific">Peteryoungia ipomoeae</name>
    <dbReference type="NCBI Taxonomy" id="1210932"/>
    <lineage>
        <taxon>Bacteria</taxon>
        <taxon>Pseudomonadati</taxon>
        <taxon>Pseudomonadota</taxon>
        <taxon>Alphaproteobacteria</taxon>
        <taxon>Hyphomicrobiales</taxon>
        <taxon>Rhizobiaceae</taxon>
        <taxon>Peteryoungia</taxon>
    </lineage>
</organism>